<protein>
    <submittedName>
        <fullName evidence="1">Alpha-L-arabinofuranosidase</fullName>
    </submittedName>
</protein>
<dbReference type="SUPFAM" id="SSF51445">
    <property type="entry name" value="(Trans)glycosidases"/>
    <property type="match status" value="1"/>
</dbReference>
<dbReference type="OrthoDB" id="9758333at2"/>
<dbReference type="InterPro" id="IPR013780">
    <property type="entry name" value="Glyco_hydro_b"/>
</dbReference>
<proteinExistence type="predicted"/>
<name>A0A5R9L105_9BACT</name>
<keyword evidence="2" id="KW-1185">Reference proteome</keyword>
<dbReference type="Gene3D" id="3.20.20.80">
    <property type="entry name" value="Glycosidases"/>
    <property type="match status" value="1"/>
</dbReference>
<dbReference type="InterPro" id="IPR017853">
    <property type="entry name" value="GH"/>
</dbReference>
<dbReference type="EMBL" id="VCEJ01000002">
    <property type="protein sequence ID" value="TLV02203.1"/>
    <property type="molecule type" value="Genomic_DNA"/>
</dbReference>
<evidence type="ECO:0000313" key="1">
    <source>
        <dbReference type="EMBL" id="TLV02203.1"/>
    </source>
</evidence>
<sequence>MVKKRIGGALTGWGATRWSATRYLLPLFLLFSCDDKTVPAKVDDPDVVVTEPAVDPETAKSIGFFLDNWVEKSFAKPVFTEEKVPTSAAGTVTIDASKVITKIPPTIFGHNANIWMSRMVDQPLFMTHITNLKPNVIRFPAGSGSDVYFWNASPGKLPADVPAQLTAADGTKKDPGFGYGQTNDDWRASLDNYYEMRQQSGNKGVITVNYGYARYGTSANPVATAAHLAADWVRYDKGRTAYWEIGNENYADWEWGYRIDVSKNKDGQPEYLTGKLYAQHFKVFADSMQKAAAEVGAKIYIGAVMYESETEVWQVNTTKTWNATMLPEMQNQADFYIVHNYFTPYDQNSNAATIYSSALAQPAKMMHFVTKTIADNGAIQKPIAMTEWNMWARSSKQQVSNVSGQFAVLVLGESLTNQYGLAGRWDLLNFWAEGDDHGLFSDGNEPGVPKWTPRPSFYYLYFLQKMMGDRLVACEMNSGNVNGKAYASTFSSGQLNVNLVNLTSSAQTVEVKLKNFNAGERFYWYSLEGSSDNGEFSRKVLINGSAPSGIAGGPADYATLKPRSAQSSAGIRFTVPARGMITAVIEKK</sequence>
<reference evidence="1 2" key="1">
    <citation type="submission" date="2019-05" db="EMBL/GenBank/DDBJ databases">
        <authorList>
            <person name="Qu J.-H."/>
        </authorList>
    </citation>
    <scope>NUCLEOTIDE SEQUENCE [LARGE SCALE GENOMIC DNA]</scope>
    <source>
        <strain evidence="1 2">T17</strain>
    </source>
</reference>
<gene>
    <name evidence="1" type="ORF">FEN17_00755</name>
</gene>
<evidence type="ECO:0000313" key="2">
    <source>
        <dbReference type="Proteomes" id="UP000306402"/>
    </source>
</evidence>
<dbReference type="GO" id="GO:0000272">
    <property type="term" value="P:polysaccharide catabolic process"/>
    <property type="evidence" value="ECO:0007669"/>
    <property type="project" value="TreeGrafter"/>
</dbReference>
<dbReference type="PANTHER" id="PTHR43576">
    <property type="entry name" value="ALPHA-L-ARABINOFURANOSIDASE C-RELATED"/>
    <property type="match status" value="1"/>
</dbReference>
<comment type="caution">
    <text evidence="1">The sequence shown here is derived from an EMBL/GenBank/DDBJ whole genome shotgun (WGS) entry which is preliminary data.</text>
</comment>
<organism evidence="1 2">
    <name type="scientific">Dyadobacter luticola</name>
    <dbReference type="NCBI Taxonomy" id="1979387"/>
    <lineage>
        <taxon>Bacteria</taxon>
        <taxon>Pseudomonadati</taxon>
        <taxon>Bacteroidota</taxon>
        <taxon>Cytophagia</taxon>
        <taxon>Cytophagales</taxon>
        <taxon>Spirosomataceae</taxon>
        <taxon>Dyadobacter</taxon>
    </lineage>
</organism>
<dbReference type="AlphaFoldDB" id="A0A5R9L105"/>
<dbReference type="Proteomes" id="UP000306402">
    <property type="component" value="Unassembled WGS sequence"/>
</dbReference>
<dbReference type="PROSITE" id="PS51257">
    <property type="entry name" value="PROKAR_LIPOPROTEIN"/>
    <property type="match status" value="1"/>
</dbReference>
<dbReference type="RefSeq" id="WP_138363412.1">
    <property type="nucleotide sequence ID" value="NZ_VCEJ01000002.1"/>
</dbReference>
<dbReference type="Gene3D" id="2.60.40.1180">
    <property type="entry name" value="Golgi alpha-mannosidase II"/>
    <property type="match status" value="1"/>
</dbReference>
<accession>A0A5R9L105</accession>